<keyword evidence="3" id="KW-1185">Reference proteome</keyword>
<dbReference type="Proteomes" id="UP001500368">
    <property type="component" value="Unassembled WGS sequence"/>
</dbReference>
<proteinExistence type="predicted"/>
<feature type="domain" description="DUF7736" evidence="1">
    <location>
        <begin position="8"/>
        <end position="63"/>
    </location>
</feature>
<dbReference type="RefSeq" id="WP_345476829.1">
    <property type="nucleotide sequence ID" value="NZ_BAABLW010000005.1"/>
</dbReference>
<reference evidence="3" key="1">
    <citation type="journal article" date="2019" name="Int. J. Syst. Evol. Microbiol.">
        <title>The Global Catalogue of Microorganisms (GCM) 10K type strain sequencing project: providing services to taxonomists for standard genome sequencing and annotation.</title>
        <authorList>
            <consortium name="The Broad Institute Genomics Platform"/>
            <consortium name="The Broad Institute Genome Sequencing Center for Infectious Disease"/>
            <person name="Wu L."/>
            <person name="Ma J."/>
        </authorList>
    </citation>
    <scope>NUCLEOTIDE SEQUENCE [LARGE SCALE GENOMIC DNA]</scope>
    <source>
        <strain evidence="3">JCM 19129</strain>
    </source>
</reference>
<name>A0ABP9FSQ2_9MICC</name>
<evidence type="ECO:0000259" key="1">
    <source>
        <dbReference type="Pfam" id="PF24875"/>
    </source>
</evidence>
<gene>
    <name evidence="2" type="ORF">GCM10025790_08440</name>
</gene>
<dbReference type="InterPro" id="IPR056638">
    <property type="entry name" value="DUF7736"/>
</dbReference>
<evidence type="ECO:0000313" key="3">
    <source>
        <dbReference type="Proteomes" id="UP001500368"/>
    </source>
</evidence>
<evidence type="ECO:0000313" key="2">
    <source>
        <dbReference type="EMBL" id="GAA4915746.1"/>
    </source>
</evidence>
<accession>A0ABP9FSQ2</accession>
<dbReference type="Pfam" id="PF24875">
    <property type="entry name" value="DUF7736"/>
    <property type="match status" value="1"/>
</dbReference>
<dbReference type="EMBL" id="BAABLW010000005">
    <property type="protein sequence ID" value="GAA4915746.1"/>
    <property type="molecule type" value="Genomic_DNA"/>
</dbReference>
<comment type="caution">
    <text evidence="2">The sequence shown here is derived from an EMBL/GenBank/DDBJ whole genome shotgun (WGS) entry which is preliminary data.</text>
</comment>
<protein>
    <recommendedName>
        <fullName evidence="1">DUF7736 domain-containing protein</fullName>
    </recommendedName>
</protein>
<organism evidence="2 3">
    <name type="scientific">Nesterenkonia rhizosphaerae</name>
    <dbReference type="NCBI Taxonomy" id="1348272"/>
    <lineage>
        <taxon>Bacteria</taxon>
        <taxon>Bacillati</taxon>
        <taxon>Actinomycetota</taxon>
        <taxon>Actinomycetes</taxon>
        <taxon>Micrococcales</taxon>
        <taxon>Micrococcaceae</taxon>
        <taxon>Nesterenkonia</taxon>
    </lineage>
</organism>
<sequence>MAEMTLTTGQVISRGDGRLACDMGEVYQALNGLLDDNLMTHQLPRAGTYVEPHIVEACPWVTDLPELRLAPSMTREAQEASVRAWVAAISAQHGDQHTIPDLSVGWARRDPIKEAEELVGKDRVIPVLVNSGKGD</sequence>